<evidence type="ECO:0000313" key="5">
    <source>
        <dbReference type="EMBL" id="KAH0620007.1"/>
    </source>
</evidence>
<dbReference type="SMART" id="SM00209">
    <property type="entry name" value="TSP1"/>
    <property type="match status" value="8"/>
</dbReference>
<dbReference type="InterPro" id="IPR007110">
    <property type="entry name" value="Ig-like_dom"/>
</dbReference>
<comment type="caution">
    <text evidence="5">The sequence shown here is derived from an EMBL/GenBank/DDBJ whole genome shotgun (WGS) entry which is preliminary data.</text>
</comment>
<dbReference type="InterPro" id="IPR003598">
    <property type="entry name" value="Ig_sub2"/>
</dbReference>
<comment type="subcellular location">
    <subcellularLocation>
        <location evidence="1">Secreted</location>
    </subcellularLocation>
</comment>
<accession>A0ABQ7SRJ2</accession>
<evidence type="ECO:0000256" key="3">
    <source>
        <dbReference type="SAM" id="MobiDB-lite"/>
    </source>
</evidence>
<dbReference type="Gene3D" id="2.60.40.10">
    <property type="entry name" value="Immunoglobulins"/>
    <property type="match status" value="2"/>
</dbReference>
<dbReference type="Pfam" id="PF13927">
    <property type="entry name" value="Ig_3"/>
    <property type="match status" value="1"/>
</dbReference>
<sequence>MDLLAMVVLAASIQEWSEDDNRILEDFKEKVTGWEETVIAVPHGSRSARITVKGPAHLAAVAGHSRAFQHGLGRLPAAPGTPLAAQFWFNQLEVNGVIESKTLHGDSGEHSFGTPGIFIIENTTVEFQKGSERETIKIPGPLGADFIIKSKEVQGYQLNSAECVDIRSKRVVPDQYCNYYPENKKPKPKLKECNMDPCPSSDGFKEIMPYDHFQPLPRWEHNPWTACSVSCGGGIQRRSFVCVEETMHGEILQVEEWKCMYAPKPKIMQACNLYDCPKWVALEWSQCTVTCGRGLRYRVVLCIDHRGQHTGGCNSQLKLHIKEECIVPVPCYKPKEKNPVEAKLPWFKQAHEVEEVRTVSEEPMFIPGPWSPCSASCGHGIQVREVKCRIYLAFTQTEVELPDEECEEPKMVTERSCHMESCDGDPVPFIPDFSPPEDTGDVIYDWEYIGFTPCSATCIGGTQEAIAVCLHEQTKQTVNDSLCDSSTRPPAMSRVCNTRLCPPRWQVGPWRQCSATCGVGIQTREVHCQQPGGSVVESENCKDKKPHALQACNQIDCPPVWQVEEWGQCSQTCGGGTQNRSVTCQQLLMDGSFLKLPDESCHEPKLSTHKPCAKTDCPPQLVLEEWSRIGRNQKFHTNIYQGSNLEEASGLQQLGIVNILQTPHGSSKKNCLVERMTSLSLLNNEYQIEMKQETKSKLFGKYASHGPQILSIHRVYIQTRQEKRINFTIGSRAYLLPKTSVIIKCPVRRFQKSLIQWEKDGQHLQISKRLGITKSGSLKINSLEASDIGVYKCIAGSVQEMFVLKLIGTDNKLIEPPIFRKSPGGSSSTENNEANSFGAKWHKMSQMWQLWSQKSQQYVGDGQVNDQPFLRHLEAHTRNSAEEYGSREFKNKRLEAVVLPGAYSMDTVHFEELIKNLSHLVEAGEVNDDLASHLIYQLIAELSKPPQAISEKLKEPQEEKLPSRKPAKSPDLFDNLSTKSQGNTVAKSQGNPIIVKQKEGPKVHSNKTITVHIGSTLFLSKDVHIVNLLCETVGVSNPKYTWTKDGTDLKFSERENVSDYNNYRIPVIGRIEAPAILSSVRNITTFELQNLSVVVGGTVLARTGINMMLECPVKGLPQPEIMWLKNKGSPKDHVFTVRNGSLFLNNVSLEDAGAYTCMATNALGQALATTFLQLAGCPVHPSRKNTIRWFFKNQPVEEIQGFTHRTLVQGRILEVNIVSDHFAGQYRCWTSSSDKPLSVWVNVKKKEYKWELGEWYPCSATCGNSGTHFRRLQCVNEEEQKVNKSLCRDSVKPLISYQPCNIHDCPARWATSTWSECSALCGNGFRQRQRVCKQVKANGTAVMLPLSSCTHKERPLERKPCIGHSCTEWVIHSWGQAMEWGYSTVESNVSIKMDPWHQMLCVMPGKDHLLEETVLQRNVKYIGGQVLGVLALLIVEVDSSHDKSAAYTGEVRDL</sequence>
<dbReference type="PANTHER" id="PTHR13723">
    <property type="entry name" value="ADAMTS A DISINTEGRIN AND METALLOPROTEASE WITH THROMBOSPONDIN MOTIFS PROTEASE"/>
    <property type="match status" value="1"/>
</dbReference>
<dbReference type="CDD" id="cd00096">
    <property type="entry name" value="Ig"/>
    <property type="match status" value="1"/>
</dbReference>
<dbReference type="InterPro" id="IPR003599">
    <property type="entry name" value="Ig_sub"/>
</dbReference>
<organism evidence="5 6">
    <name type="scientific">Phrynosoma platyrhinos</name>
    <name type="common">Desert horned lizard</name>
    <dbReference type="NCBI Taxonomy" id="52577"/>
    <lineage>
        <taxon>Eukaryota</taxon>
        <taxon>Metazoa</taxon>
        <taxon>Chordata</taxon>
        <taxon>Craniata</taxon>
        <taxon>Vertebrata</taxon>
        <taxon>Euteleostomi</taxon>
        <taxon>Lepidosauria</taxon>
        <taxon>Squamata</taxon>
        <taxon>Bifurcata</taxon>
        <taxon>Unidentata</taxon>
        <taxon>Episquamata</taxon>
        <taxon>Toxicofera</taxon>
        <taxon>Iguania</taxon>
        <taxon>Phrynosomatidae</taxon>
        <taxon>Phrynosomatinae</taxon>
        <taxon>Phrynosoma</taxon>
    </lineage>
</organism>
<evidence type="ECO:0000256" key="1">
    <source>
        <dbReference type="ARBA" id="ARBA00004613"/>
    </source>
</evidence>
<dbReference type="Pfam" id="PF07679">
    <property type="entry name" value="I-set"/>
    <property type="match status" value="1"/>
</dbReference>
<dbReference type="InterPro" id="IPR000884">
    <property type="entry name" value="TSP1_rpt"/>
</dbReference>
<dbReference type="InterPro" id="IPR013098">
    <property type="entry name" value="Ig_I-set"/>
</dbReference>
<dbReference type="Proteomes" id="UP000826234">
    <property type="component" value="Unassembled WGS sequence"/>
</dbReference>
<dbReference type="PANTHER" id="PTHR13723:SF169">
    <property type="entry name" value="ADAMTS-LIKE PROTEIN 3"/>
    <property type="match status" value="1"/>
</dbReference>
<dbReference type="SMART" id="SM00408">
    <property type="entry name" value="IGc2"/>
    <property type="match status" value="2"/>
</dbReference>
<feature type="compositionally biased region" description="Basic and acidic residues" evidence="3">
    <location>
        <begin position="953"/>
        <end position="962"/>
    </location>
</feature>
<feature type="region of interest" description="Disordered" evidence="3">
    <location>
        <begin position="953"/>
        <end position="992"/>
    </location>
</feature>
<reference evidence="5 6" key="1">
    <citation type="journal article" date="2022" name="Gigascience">
        <title>A chromosome-level genome assembly and annotation of the desert horned lizard, Phrynosoma platyrhinos, provides insight into chromosomal rearrangements among reptiles.</title>
        <authorList>
            <person name="Koochekian N."/>
            <person name="Ascanio A."/>
            <person name="Farleigh K."/>
            <person name="Card D.C."/>
            <person name="Schield D.R."/>
            <person name="Castoe T.A."/>
            <person name="Jezkova T."/>
        </authorList>
    </citation>
    <scope>NUCLEOTIDE SEQUENCE [LARGE SCALE GENOMIC DNA]</scope>
    <source>
        <strain evidence="5">NK-2021</strain>
    </source>
</reference>
<proteinExistence type="predicted"/>
<dbReference type="SUPFAM" id="SSF82895">
    <property type="entry name" value="TSP-1 type 1 repeat"/>
    <property type="match status" value="8"/>
</dbReference>
<feature type="domain" description="Ig-like" evidence="4">
    <location>
        <begin position="1074"/>
        <end position="1175"/>
    </location>
</feature>
<dbReference type="InterPro" id="IPR050439">
    <property type="entry name" value="ADAMTS_ADAMTS-like"/>
</dbReference>
<dbReference type="InterPro" id="IPR036179">
    <property type="entry name" value="Ig-like_dom_sf"/>
</dbReference>
<dbReference type="PROSITE" id="PS50835">
    <property type="entry name" value="IG_LIKE"/>
    <property type="match status" value="3"/>
</dbReference>
<evidence type="ECO:0000256" key="2">
    <source>
        <dbReference type="ARBA" id="ARBA00022525"/>
    </source>
</evidence>
<keyword evidence="2" id="KW-0964">Secreted</keyword>
<keyword evidence="6" id="KW-1185">Reference proteome</keyword>
<dbReference type="SMART" id="SM00409">
    <property type="entry name" value="IG"/>
    <property type="match status" value="2"/>
</dbReference>
<name>A0ABQ7SRJ2_PHRPL</name>
<dbReference type="InterPro" id="IPR013783">
    <property type="entry name" value="Ig-like_fold"/>
</dbReference>
<dbReference type="Pfam" id="PF19030">
    <property type="entry name" value="TSP1_ADAMTS"/>
    <property type="match status" value="8"/>
</dbReference>
<feature type="compositionally biased region" description="Polar residues" evidence="3">
    <location>
        <begin position="975"/>
        <end position="991"/>
    </location>
</feature>
<dbReference type="PROSITE" id="PS50092">
    <property type="entry name" value="TSP1"/>
    <property type="match status" value="7"/>
</dbReference>
<dbReference type="EMBL" id="JAIPUX010003439">
    <property type="protein sequence ID" value="KAH0620007.1"/>
    <property type="molecule type" value="Genomic_DNA"/>
</dbReference>
<dbReference type="Gene3D" id="2.20.100.10">
    <property type="entry name" value="Thrombospondin type-1 (TSP1) repeat"/>
    <property type="match status" value="8"/>
</dbReference>
<feature type="domain" description="Ig-like" evidence="4">
    <location>
        <begin position="707"/>
        <end position="795"/>
    </location>
</feature>
<evidence type="ECO:0000313" key="6">
    <source>
        <dbReference type="Proteomes" id="UP000826234"/>
    </source>
</evidence>
<feature type="domain" description="Ig-like" evidence="4">
    <location>
        <begin position="1001"/>
        <end position="1046"/>
    </location>
</feature>
<evidence type="ECO:0000259" key="4">
    <source>
        <dbReference type="PROSITE" id="PS50835"/>
    </source>
</evidence>
<gene>
    <name evidence="5" type="ORF">JD844_014500</name>
</gene>
<dbReference type="SUPFAM" id="SSF48726">
    <property type="entry name" value="Immunoglobulin"/>
    <property type="match status" value="2"/>
</dbReference>
<dbReference type="InterPro" id="IPR036383">
    <property type="entry name" value="TSP1_rpt_sf"/>
</dbReference>
<protein>
    <recommendedName>
        <fullName evidence="4">Ig-like domain-containing protein</fullName>
    </recommendedName>
</protein>